<dbReference type="PROSITE" id="PS50043">
    <property type="entry name" value="HTH_LUXR_2"/>
    <property type="match status" value="1"/>
</dbReference>
<dbReference type="SMART" id="SM00421">
    <property type="entry name" value="HTH_LUXR"/>
    <property type="match status" value="1"/>
</dbReference>
<accession>A0A3N2DAU8</accession>
<dbReference type="GO" id="GO:0006355">
    <property type="term" value="P:regulation of DNA-templated transcription"/>
    <property type="evidence" value="ECO:0007669"/>
    <property type="project" value="InterPro"/>
</dbReference>
<dbReference type="Proteomes" id="UP000275356">
    <property type="component" value="Unassembled WGS sequence"/>
</dbReference>
<reference evidence="6 7" key="1">
    <citation type="submission" date="2018-11" db="EMBL/GenBank/DDBJ databases">
        <title>Sequencing the genomes of 1000 actinobacteria strains.</title>
        <authorList>
            <person name="Klenk H.-P."/>
        </authorList>
    </citation>
    <scope>NUCLEOTIDE SEQUENCE [LARGE SCALE GENOMIC DNA]</scope>
    <source>
        <strain evidence="6 7">DSM 13521</strain>
    </source>
</reference>
<protein>
    <submittedName>
        <fullName evidence="6">Regulatory LuxR family protein</fullName>
    </submittedName>
</protein>
<dbReference type="Gene3D" id="1.10.10.10">
    <property type="entry name" value="Winged helix-like DNA-binding domain superfamily/Winged helix DNA-binding domain"/>
    <property type="match status" value="1"/>
</dbReference>
<evidence type="ECO:0000256" key="1">
    <source>
        <dbReference type="ARBA" id="ARBA00023015"/>
    </source>
</evidence>
<evidence type="ECO:0000313" key="7">
    <source>
        <dbReference type="Proteomes" id="UP000275356"/>
    </source>
</evidence>
<keyword evidence="1" id="KW-0805">Transcription regulation</keyword>
<keyword evidence="7" id="KW-1185">Reference proteome</keyword>
<feature type="compositionally biased region" description="Gly residues" evidence="4">
    <location>
        <begin position="342"/>
        <end position="354"/>
    </location>
</feature>
<evidence type="ECO:0000256" key="2">
    <source>
        <dbReference type="ARBA" id="ARBA00023125"/>
    </source>
</evidence>
<dbReference type="InterPro" id="IPR036388">
    <property type="entry name" value="WH-like_DNA-bd_sf"/>
</dbReference>
<dbReference type="CDD" id="cd06170">
    <property type="entry name" value="LuxR_C_like"/>
    <property type="match status" value="1"/>
</dbReference>
<dbReference type="Pfam" id="PF00196">
    <property type="entry name" value="GerE"/>
    <property type="match status" value="1"/>
</dbReference>
<evidence type="ECO:0000313" key="6">
    <source>
        <dbReference type="EMBL" id="ROR96930.1"/>
    </source>
</evidence>
<proteinExistence type="predicted"/>
<name>A0A3N2DAU8_9MICO</name>
<keyword evidence="3" id="KW-0804">Transcription</keyword>
<dbReference type="InterPro" id="IPR016032">
    <property type="entry name" value="Sig_transdc_resp-reg_C-effctor"/>
</dbReference>
<comment type="caution">
    <text evidence="6">The sequence shown here is derived from an EMBL/GenBank/DDBJ whole genome shotgun (WGS) entry which is preliminary data.</text>
</comment>
<dbReference type="SUPFAM" id="SSF46894">
    <property type="entry name" value="C-terminal effector domain of the bipartite response regulators"/>
    <property type="match status" value="1"/>
</dbReference>
<feature type="region of interest" description="Disordered" evidence="4">
    <location>
        <begin position="336"/>
        <end position="360"/>
    </location>
</feature>
<dbReference type="PROSITE" id="PS00622">
    <property type="entry name" value="HTH_LUXR_1"/>
    <property type="match status" value="1"/>
</dbReference>
<dbReference type="EMBL" id="RKHQ01000001">
    <property type="protein sequence ID" value="ROR96930.1"/>
    <property type="molecule type" value="Genomic_DNA"/>
</dbReference>
<gene>
    <name evidence="6" type="ORF">EDD28_1523</name>
</gene>
<organism evidence="6 7">
    <name type="scientific">Salana multivorans</name>
    <dbReference type="NCBI Taxonomy" id="120377"/>
    <lineage>
        <taxon>Bacteria</taxon>
        <taxon>Bacillati</taxon>
        <taxon>Actinomycetota</taxon>
        <taxon>Actinomycetes</taxon>
        <taxon>Micrococcales</taxon>
        <taxon>Beutenbergiaceae</taxon>
        <taxon>Salana</taxon>
    </lineage>
</organism>
<dbReference type="PANTHER" id="PTHR44688">
    <property type="entry name" value="DNA-BINDING TRANSCRIPTIONAL ACTIVATOR DEVR_DOSR"/>
    <property type="match status" value="1"/>
</dbReference>
<sequence length="754" mass="80172">MIHADETLRTVRLLLRGVSVQIARPWGCGEIVDAVIELLELRGVSVMTWRELAAAPGEPGDRARRNGLVRRADQLAAAWRRSGASVLVVEDVEELGADAVELDEVTRREHITTVMTVTLVDGVAPTSLPGRGRGYVRVQLARLTYADTLELVKTMLPGHRRDGSLIEVASEVFRATGGVVALAEAMLRGLLLEESLTTAGGTWRIGDARWWSHVEPVADEALVFLRRAGPASACDACPVSWMRDAGRPNVRSQAGPAGLDGGLATFPACEGCLADEFVPPILVDHLRSRYLRRFRSAAEGSSWRVTMSDRSGGRRVGRALRDIDVACVDALDEGLRPTSADPGGGGGGGVGGGRSAWAGGLPSPPVRGDAIFGPVGGGVASPATGLFRRYLGWARREDAAEVAGLAEGVPSEEWQIRDGLWEGLGRLAGADPAASAGSGWGASSAESSLSSSPEAVRRLARRDGEGAIRVGLRDVADAFRSLDGSRVLVDCYVAALVLFWAGEGRLHMGLVERVLHAYPALDRSSPFWSGFLNLATFVAFAEGEWPSLAAVADVRGGSGGPGDPRTGVPWASALDTELAIALAGDDVAGAAALLARMADDARSAAPRLAEVEDEVRRVEEGTSPAGFLALVLEVVRRRAFERPSRDELDAVLVLHRRFRGRYPDALCSREKLGAGRVDALTPREVEIGLLSECRSTREIASLLGLSIRTVDNHLAAAFRKTGLSSRVELSTAISWSHLAGVPRCDRTAGREREP</sequence>
<evidence type="ECO:0000256" key="3">
    <source>
        <dbReference type="ARBA" id="ARBA00023163"/>
    </source>
</evidence>
<feature type="domain" description="HTH luxR-type" evidence="5">
    <location>
        <begin position="673"/>
        <end position="738"/>
    </location>
</feature>
<dbReference type="PANTHER" id="PTHR44688:SF16">
    <property type="entry name" value="DNA-BINDING TRANSCRIPTIONAL ACTIVATOR DEVR_DOSR"/>
    <property type="match status" value="1"/>
</dbReference>
<dbReference type="AlphaFoldDB" id="A0A3N2DAU8"/>
<dbReference type="GO" id="GO:0003677">
    <property type="term" value="F:DNA binding"/>
    <property type="evidence" value="ECO:0007669"/>
    <property type="project" value="UniProtKB-KW"/>
</dbReference>
<dbReference type="InterPro" id="IPR000792">
    <property type="entry name" value="Tscrpt_reg_LuxR_C"/>
</dbReference>
<evidence type="ECO:0000256" key="4">
    <source>
        <dbReference type="SAM" id="MobiDB-lite"/>
    </source>
</evidence>
<keyword evidence="2" id="KW-0238">DNA-binding</keyword>
<evidence type="ECO:0000259" key="5">
    <source>
        <dbReference type="PROSITE" id="PS50043"/>
    </source>
</evidence>